<name>A0ABS2RQ29_9ACTN</name>
<dbReference type="RefSeq" id="WP_204919196.1">
    <property type="nucleotide sequence ID" value="NZ_BAAAQP010000003.1"/>
</dbReference>
<proteinExistence type="predicted"/>
<keyword evidence="1" id="KW-0812">Transmembrane</keyword>
<evidence type="ECO:0000256" key="1">
    <source>
        <dbReference type="SAM" id="Phobius"/>
    </source>
</evidence>
<dbReference type="Proteomes" id="UP000704762">
    <property type="component" value="Unassembled WGS sequence"/>
</dbReference>
<sequence>MLLVLCHRTRMGLLFGLLVIALVGCAIASPGLELVRVVMALLSPAAAAWVTQPAGPMLPSTLQAPAWVVRGLALLLVLSLAPISTVALDLRTADNREQAYLREGVTPVGLADDRGWSYGTVIESVVARGFSYQVEDPEGRALRVEVTQIDDSVVQPPRNCSPDPNLAVRCEDQGNGVFCSVADSRQRIVVRGEGVVLLWAQSGAFTDGELDRLAGGLRPRSARWLAERQCPVCRLLPD</sequence>
<dbReference type="EMBL" id="JAFBCF010000001">
    <property type="protein sequence ID" value="MBM7800044.1"/>
    <property type="molecule type" value="Genomic_DNA"/>
</dbReference>
<accession>A0ABS2RQ29</accession>
<keyword evidence="1" id="KW-0472">Membrane</keyword>
<gene>
    <name evidence="2" type="ORF">JOE57_002965</name>
</gene>
<reference evidence="2 3" key="1">
    <citation type="submission" date="2021-01" db="EMBL/GenBank/DDBJ databases">
        <title>Sequencing the genomes of 1000 actinobacteria strains.</title>
        <authorList>
            <person name="Klenk H.-P."/>
        </authorList>
    </citation>
    <scope>NUCLEOTIDE SEQUENCE [LARGE SCALE GENOMIC DNA]</scope>
    <source>
        <strain evidence="2 3">DSM 18662</strain>
    </source>
</reference>
<comment type="caution">
    <text evidence="2">The sequence shown here is derived from an EMBL/GenBank/DDBJ whole genome shotgun (WGS) entry which is preliminary data.</text>
</comment>
<feature type="transmembrane region" description="Helical" evidence="1">
    <location>
        <begin position="67"/>
        <end position="88"/>
    </location>
</feature>
<organism evidence="2 3">
    <name type="scientific">Microlunatus panaciterrae</name>
    <dbReference type="NCBI Taxonomy" id="400768"/>
    <lineage>
        <taxon>Bacteria</taxon>
        <taxon>Bacillati</taxon>
        <taxon>Actinomycetota</taxon>
        <taxon>Actinomycetes</taxon>
        <taxon>Propionibacteriales</taxon>
        <taxon>Propionibacteriaceae</taxon>
        <taxon>Microlunatus</taxon>
    </lineage>
</organism>
<evidence type="ECO:0000313" key="3">
    <source>
        <dbReference type="Proteomes" id="UP000704762"/>
    </source>
</evidence>
<keyword evidence="3" id="KW-1185">Reference proteome</keyword>
<protein>
    <submittedName>
        <fullName evidence="2">Uncharacterized protein</fullName>
    </submittedName>
</protein>
<evidence type="ECO:0000313" key="2">
    <source>
        <dbReference type="EMBL" id="MBM7800044.1"/>
    </source>
</evidence>
<keyword evidence="1" id="KW-1133">Transmembrane helix</keyword>